<feature type="compositionally biased region" description="Basic residues" evidence="1">
    <location>
        <begin position="69"/>
        <end position="90"/>
    </location>
</feature>
<evidence type="ECO:0000313" key="2">
    <source>
        <dbReference type="EMBL" id="CCD03371.1"/>
    </source>
</evidence>
<organism evidence="2 3">
    <name type="scientific">Azospirillum baldaniorum</name>
    <dbReference type="NCBI Taxonomy" id="1064539"/>
    <lineage>
        <taxon>Bacteria</taxon>
        <taxon>Pseudomonadati</taxon>
        <taxon>Pseudomonadota</taxon>
        <taxon>Alphaproteobacteria</taxon>
        <taxon>Rhodospirillales</taxon>
        <taxon>Azospirillaceae</taxon>
        <taxon>Azospirillum</taxon>
    </lineage>
</organism>
<accession>A0A9P1K0P4</accession>
<feature type="compositionally biased region" description="Basic residues" evidence="1">
    <location>
        <begin position="1"/>
        <end position="13"/>
    </location>
</feature>
<sequence>MAKRARGVRRSHAHMGLDRTIEPTFEPKFEPKFQGSIFPREEFTHVCPDPTEARRRDRRGLPRADRRLPGRRLRSAGGQRGRHQRHQRRP</sequence>
<evidence type="ECO:0000313" key="3">
    <source>
        <dbReference type="Proteomes" id="UP000007319"/>
    </source>
</evidence>
<dbReference type="AlphaFoldDB" id="A0A9P1K0P4"/>
<keyword evidence="2" id="KW-0614">Plasmid</keyword>
<keyword evidence="3" id="KW-1185">Reference proteome</keyword>
<proteinExistence type="predicted"/>
<feature type="compositionally biased region" description="Basic and acidic residues" evidence="1">
    <location>
        <begin position="15"/>
        <end position="31"/>
    </location>
</feature>
<feature type="region of interest" description="Disordered" evidence="1">
    <location>
        <begin position="1"/>
        <end position="90"/>
    </location>
</feature>
<feature type="compositionally biased region" description="Basic and acidic residues" evidence="1">
    <location>
        <begin position="51"/>
        <end position="68"/>
    </location>
</feature>
<dbReference type="KEGG" id="abs:AZOBR_p440084"/>
<evidence type="ECO:0000256" key="1">
    <source>
        <dbReference type="SAM" id="MobiDB-lite"/>
    </source>
</evidence>
<dbReference type="Proteomes" id="UP000007319">
    <property type="component" value="Plasmid AZOBR_p4"/>
</dbReference>
<name>A0A9P1K0P4_9PROT</name>
<reference evidence="2 3" key="1">
    <citation type="journal article" date="2011" name="PLoS Genet.">
        <title>Azospirillum genomes reveal transition of bacteria from aquatic to terrestrial environments.</title>
        <authorList>
            <person name="Wisniewski-Dye F."/>
            <person name="Borziak K."/>
            <person name="Khalsa-Moyers G."/>
            <person name="Alexandre G."/>
            <person name="Sukharnikov L.O."/>
            <person name="Wuichet K."/>
            <person name="Hurst G.B."/>
            <person name="McDonald W.H."/>
            <person name="Robertson J.S."/>
            <person name="Barbe V."/>
            <person name="Calteau A."/>
            <person name="Rouy Z."/>
            <person name="Mangenot S."/>
            <person name="Prigent-Combaret C."/>
            <person name="Normand P."/>
            <person name="Boyer M."/>
            <person name="Siguier P."/>
            <person name="Dessaux Y."/>
            <person name="Elmerich C."/>
            <person name="Condemine G."/>
            <person name="Krishnen G."/>
            <person name="Kennedy I."/>
            <person name="Paterson A.H."/>
            <person name="Gonzalez V."/>
            <person name="Mavingui P."/>
            <person name="Zhulin I.B."/>
        </authorList>
    </citation>
    <scope>NUCLEOTIDE SEQUENCE [LARGE SCALE GENOMIC DNA]</scope>
    <source>
        <strain evidence="2 3">Sp245</strain>
    </source>
</reference>
<geneLocation type="plasmid" evidence="2 3">
    <name>AZOBR_p4</name>
</geneLocation>
<protein>
    <submittedName>
        <fullName evidence="2">Uncharacterized protein</fullName>
    </submittedName>
</protein>
<dbReference type="EMBL" id="HE577331">
    <property type="protein sequence ID" value="CCD03371.1"/>
    <property type="molecule type" value="Genomic_DNA"/>
</dbReference>
<gene>
    <name evidence="2" type="ORF">AZOBR_p440084</name>
</gene>